<dbReference type="EMBL" id="BROD01000001">
    <property type="protein sequence ID" value="GKX67655.1"/>
    <property type="molecule type" value="Genomic_DNA"/>
</dbReference>
<evidence type="ECO:0000313" key="1">
    <source>
        <dbReference type="EMBL" id="GKX67655.1"/>
    </source>
</evidence>
<protein>
    <submittedName>
        <fullName evidence="1">Uncharacterized protein</fullName>
    </submittedName>
</protein>
<accession>A0ACB5REX6</accession>
<sequence>MNLIACILLTIIGGAMLVMPKKVWIISDSWKVKTKAEPTSLYLILIRIGGSILIIGGISAILLFRS</sequence>
<gene>
    <name evidence="1" type="ORF">rsdtw13_29130</name>
</gene>
<name>A0ACB5REX6_9CLOT</name>
<reference evidence="1" key="1">
    <citation type="journal article" date="2025" name="Int. J. Syst. Evol. Microbiol.">
        <title>Inconstantimicrobium mannanitabidum sp. nov., a novel member of the family Clostridiaceae isolated from anoxic soil under the treatment of reductive soil disinfestation.</title>
        <authorList>
            <person name="Ueki A."/>
            <person name="Tonouchi A."/>
            <person name="Honma S."/>
            <person name="Kaku N."/>
            <person name="Ueki K."/>
        </authorList>
    </citation>
    <scope>NUCLEOTIDE SEQUENCE</scope>
    <source>
        <strain evidence="1">TW13</strain>
    </source>
</reference>
<comment type="caution">
    <text evidence="1">The sequence shown here is derived from an EMBL/GenBank/DDBJ whole genome shotgun (WGS) entry which is preliminary data.</text>
</comment>
<proteinExistence type="predicted"/>
<dbReference type="Proteomes" id="UP001058074">
    <property type="component" value="Unassembled WGS sequence"/>
</dbReference>
<keyword evidence="2" id="KW-1185">Reference proteome</keyword>
<evidence type="ECO:0000313" key="2">
    <source>
        <dbReference type="Proteomes" id="UP001058074"/>
    </source>
</evidence>
<organism evidence="1 2">
    <name type="scientific">Inconstantimicrobium mannanitabidum</name>
    <dbReference type="NCBI Taxonomy" id="1604901"/>
    <lineage>
        <taxon>Bacteria</taxon>
        <taxon>Bacillati</taxon>
        <taxon>Bacillota</taxon>
        <taxon>Clostridia</taxon>
        <taxon>Eubacteriales</taxon>
        <taxon>Clostridiaceae</taxon>
        <taxon>Inconstantimicrobium</taxon>
    </lineage>
</organism>